<keyword evidence="3" id="KW-0863">Zinc-finger</keyword>
<gene>
    <name evidence="7" type="ORF">GH714_009565</name>
    <name evidence="8" type="ORF">GH714_009615</name>
</gene>
<comment type="caution">
    <text evidence="8">The sequence shown here is derived from an EMBL/GenBank/DDBJ whole genome shotgun (WGS) entry which is preliminary data.</text>
</comment>
<protein>
    <recommendedName>
        <fullName evidence="10">hAT-like transposase RNase-H fold domain-containing protein</fullName>
    </recommendedName>
</protein>
<dbReference type="PANTHER" id="PTHR46481">
    <property type="entry name" value="ZINC FINGER BED DOMAIN-CONTAINING PROTEIN 4"/>
    <property type="match status" value="1"/>
</dbReference>
<keyword evidence="4" id="KW-0862">Zinc</keyword>
<evidence type="ECO:0000256" key="4">
    <source>
        <dbReference type="ARBA" id="ARBA00022833"/>
    </source>
</evidence>
<evidence type="ECO:0000256" key="1">
    <source>
        <dbReference type="ARBA" id="ARBA00004123"/>
    </source>
</evidence>
<dbReference type="InterPro" id="IPR052035">
    <property type="entry name" value="ZnF_BED_domain_contain"/>
</dbReference>
<evidence type="ECO:0000313" key="9">
    <source>
        <dbReference type="Proteomes" id="UP000467840"/>
    </source>
</evidence>
<reference evidence="8 9" key="1">
    <citation type="journal article" date="2020" name="Mol. Plant">
        <title>The Chromosome-Based Rubber Tree Genome Provides New Insights into Spurge Genome Evolution and Rubber Biosynthesis.</title>
        <authorList>
            <person name="Liu J."/>
            <person name="Shi C."/>
            <person name="Shi C.C."/>
            <person name="Li W."/>
            <person name="Zhang Q.J."/>
            <person name="Zhang Y."/>
            <person name="Li K."/>
            <person name="Lu H.F."/>
            <person name="Shi C."/>
            <person name="Zhu S.T."/>
            <person name="Xiao Z.Y."/>
            <person name="Nan H."/>
            <person name="Yue Y."/>
            <person name="Zhu X.G."/>
            <person name="Wu Y."/>
            <person name="Hong X.N."/>
            <person name="Fan G.Y."/>
            <person name="Tong Y."/>
            <person name="Zhang D."/>
            <person name="Mao C.L."/>
            <person name="Liu Y.L."/>
            <person name="Hao S.J."/>
            <person name="Liu W.Q."/>
            <person name="Lv M.Q."/>
            <person name="Zhang H.B."/>
            <person name="Liu Y."/>
            <person name="Hu-Tang G.R."/>
            <person name="Wang J.P."/>
            <person name="Wang J.H."/>
            <person name="Sun Y.H."/>
            <person name="Ni S.B."/>
            <person name="Chen W.B."/>
            <person name="Zhang X.C."/>
            <person name="Jiao Y.N."/>
            <person name="Eichler E.E."/>
            <person name="Li G.H."/>
            <person name="Liu X."/>
            <person name="Gao L.Z."/>
        </authorList>
    </citation>
    <scope>NUCLEOTIDE SEQUENCE [LARGE SCALE GENOMIC DNA]</scope>
    <source>
        <strain evidence="9">cv. GT1</strain>
        <tissue evidence="8">Leaf</tissue>
    </source>
</reference>
<evidence type="ECO:0000313" key="7">
    <source>
        <dbReference type="EMBL" id="KAF2316977.1"/>
    </source>
</evidence>
<dbReference type="SUPFAM" id="SSF53098">
    <property type="entry name" value="Ribonuclease H-like"/>
    <property type="match status" value="1"/>
</dbReference>
<keyword evidence="5" id="KW-0539">Nucleus</keyword>
<dbReference type="PANTHER" id="PTHR46481:SF10">
    <property type="entry name" value="ZINC FINGER BED DOMAIN-CONTAINING PROTEIN 39"/>
    <property type="match status" value="1"/>
</dbReference>
<comment type="subcellular location">
    <subcellularLocation>
        <location evidence="1">Nucleus</location>
    </subcellularLocation>
</comment>
<evidence type="ECO:0008006" key="10">
    <source>
        <dbReference type="Google" id="ProtNLM"/>
    </source>
</evidence>
<evidence type="ECO:0000256" key="3">
    <source>
        <dbReference type="ARBA" id="ARBA00022771"/>
    </source>
</evidence>
<proteinExistence type="predicted"/>
<evidence type="ECO:0000256" key="6">
    <source>
        <dbReference type="SAM" id="MobiDB-lite"/>
    </source>
</evidence>
<dbReference type="GO" id="GO:0005634">
    <property type="term" value="C:nucleus"/>
    <property type="evidence" value="ECO:0007669"/>
    <property type="project" value="UniProtKB-SubCell"/>
</dbReference>
<feature type="compositionally biased region" description="Basic and acidic residues" evidence="6">
    <location>
        <begin position="10"/>
        <end position="28"/>
    </location>
</feature>
<dbReference type="AlphaFoldDB" id="A0A6A6MYS1"/>
<dbReference type="EMBL" id="JAAGAX010000004">
    <property type="protein sequence ID" value="KAF2316977.1"/>
    <property type="molecule type" value="Genomic_DNA"/>
</dbReference>
<keyword evidence="9" id="KW-1185">Reference proteome</keyword>
<accession>A0A6A6MYS1</accession>
<organism evidence="8 9">
    <name type="scientific">Hevea brasiliensis</name>
    <name type="common">Para rubber tree</name>
    <name type="synonym">Siphonia brasiliensis</name>
    <dbReference type="NCBI Taxonomy" id="3981"/>
    <lineage>
        <taxon>Eukaryota</taxon>
        <taxon>Viridiplantae</taxon>
        <taxon>Streptophyta</taxon>
        <taxon>Embryophyta</taxon>
        <taxon>Tracheophyta</taxon>
        <taxon>Spermatophyta</taxon>
        <taxon>Magnoliopsida</taxon>
        <taxon>eudicotyledons</taxon>
        <taxon>Gunneridae</taxon>
        <taxon>Pentapetalae</taxon>
        <taxon>rosids</taxon>
        <taxon>fabids</taxon>
        <taxon>Malpighiales</taxon>
        <taxon>Euphorbiaceae</taxon>
        <taxon>Crotonoideae</taxon>
        <taxon>Micrandreae</taxon>
        <taxon>Hevea</taxon>
    </lineage>
</organism>
<keyword evidence="2" id="KW-0479">Metal-binding</keyword>
<sequence length="232" mass="27412">MDDAITNIDEANHNKENDVIEANEKEENPFASKKQKQTYKNFKYDHAKIREVLAHMILVHELPFLFTEYEVFNLLMRTVTPYYKKISHEIVRKDCFSAYDIEKKKVKDLLEHVHKDNLAYKNSLALNAKLFHVRCCADILNLLVQDGLSKIEDIIFKVHKSVKHLAKAESRHLNFSEIGKQLKFPSKKLILDFGTRWNAIYFMLSIALEFKDVFPRYQQRDPTYTFLPNEED</sequence>
<dbReference type="EMBL" id="JAAGAX010000004">
    <property type="protein sequence ID" value="KAF2316979.1"/>
    <property type="molecule type" value="Genomic_DNA"/>
</dbReference>
<dbReference type="Proteomes" id="UP000467840">
    <property type="component" value="Chromosome 6"/>
</dbReference>
<evidence type="ECO:0000313" key="8">
    <source>
        <dbReference type="EMBL" id="KAF2316979.1"/>
    </source>
</evidence>
<evidence type="ECO:0000256" key="5">
    <source>
        <dbReference type="ARBA" id="ARBA00023242"/>
    </source>
</evidence>
<dbReference type="GO" id="GO:0008270">
    <property type="term" value="F:zinc ion binding"/>
    <property type="evidence" value="ECO:0007669"/>
    <property type="project" value="UniProtKB-KW"/>
</dbReference>
<name>A0A6A6MYS1_HEVBR</name>
<dbReference type="InterPro" id="IPR012337">
    <property type="entry name" value="RNaseH-like_sf"/>
</dbReference>
<feature type="region of interest" description="Disordered" evidence="6">
    <location>
        <begin position="1"/>
        <end position="32"/>
    </location>
</feature>
<evidence type="ECO:0000256" key="2">
    <source>
        <dbReference type="ARBA" id="ARBA00022723"/>
    </source>
</evidence>